<name>A0A067QM41_9AGAM</name>
<dbReference type="InParanoid" id="A0A067QM41"/>
<protein>
    <submittedName>
        <fullName evidence="1">Uncharacterized protein</fullName>
    </submittedName>
</protein>
<sequence>MMSLSRHRVWPCQLLQHLPCPMITSCLKTNSRNSCKDRISGPLLCEGKSQRHDIHTRGGMDNGILVGSSSLIAPSNRVACVTRITVRRVYSEGFLPSSGTLVLLCVDNP</sequence>
<dbReference type="EMBL" id="KL197710">
    <property type="protein sequence ID" value="KDQ63711.1"/>
    <property type="molecule type" value="Genomic_DNA"/>
</dbReference>
<reference evidence="2" key="1">
    <citation type="journal article" date="2014" name="Proc. Natl. Acad. Sci. U.S.A.">
        <title>Extensive sampling of basidiomycete genomes demonstrates inadequacy of the white-rot/brown-rot paradigm for wood decay fungi.</title>
        <authorList>
            <person name="Riley R."/>
            <person name="Salamov A.A."/>
            <person name="Brown D.W."/>
            <person name="Nagy L.G."/>
            <person name="Floudas D."/>
            <person name="Held B.W."/>
            <person name="Levasseur A."/>
            <person name="Lombard V."/>
            <person name="Morin E."/>
            <person name="Otillar R."/>
            <person name="Lindquist E.A."/>
            <person name="Sun H."/>
            <person name="LaButti K.M."/>
            <person name="Schmutz J."/>
            <person name="Jabbour D."/>
            <person name="Luo H."/>
            <person name="Baker S.E."/>
            <person name="Pisabarro A.G."/>
            <person name="Walton J.D."/>
            <person name="Blanchette R.A."/>
            <person name="Henrissat B."/>
            <person name="Martin F."/>
            <person name="Cullen D."/>
            <person name="Hibbett D.S."/>
            <person name="Grigoriev I.V."/>
        </authorList>
    </citation>
    <scope>NUCLEOTIDE SEQUENCE [LARGE SCALE GENOMIC DNA]</scope>
    <source>
        <strain evidence="2">MUCL 33604</strain>
    </source>
</reference>
<proteinExistence type="predicted"/>
<evidence type="ECO:0000313" key="2">
    <source>
        <dbReference type="Proteomes" id="UP000027265"/>
    </source>
</evidence>
<keyword evidence="2" id="KW-1185">Reference proteome</keyword>
<dbReference type="AlphaFoldDB" id="A0A067QM41"/>
<organism evidence="1 2">
    <name type="scientific">Jaapia argillacea MUCL 33604</name>
    <dbReference type="NCBI Taxonomy" id="933084"/>
    <lineage>
        <taxon>Eukaryota</taxon>
        <taxon>Fungi</taxon>
        <taxon>Dikarya</taxon>
        <taxon>Basidiomycota</taxon>
        <taxon>Agaricomycotina</taxon>
        <taxon>Agaricomycetes</taxon>
        <taxon>Agaricomycetidae</taxon>
        <taxon>Jaapiales</taxon>
        <taxon>Jaapiaceae</taxon>
        <taxon>Jaapia</taxon>
    </lineage>
</organism>
<gene>
    <name evidence="1" type="ORF">JAAARDRAFT_388886</name>
</gene>
<evidence type="ECO:0000313" key="1">
    <source>
        <dbReference type="EMBL" id="KDQ63711.1"/>
    </source>
</evidence>
<accession>A0A067QM41</accession>
<dbReference type="PROSITE" id="PS51257">
    <property type="entry name" value="PROKAR_LIPOPROTEIN"/>
    <property type="match status" value="1"/>
</dbReference>
<dbReference type="Proteomes" id="UP000027265">
    <property type="component" value="Unassembled WGS sequence"/>
</dbReference>
<dbReference type="HOGENOM" id="CLU_2184352_0_0_1"/>